<dbReference type="Proteomes" id="UP001519332">
    <property type="component" value="Unassembled WGS sequence"/>
</dbReference>
<sequence>MRGDMTFGCRQCYGEDAGTVMTWCTKNLKITKRIVTDSHFGVSVRHCPACDQLFIAIFTEFVDWTAGDDAQYFDIVPVTPVELARIEEAGRTLVTDLGRLGHGRKHVASSHPTGEPREVFWKHGVFHVEEGH</sequence>
<keyword evidence="2" id="KW-1185">Reference proteome</keyword>
<evidence type="ECO:0000313" key="2">
    <source>
        <dbReference type="Proteomes" id="UP001519332"/>
    </source>
</evidence>
<protein>
    <submittedName>
        <fullName evidence="1">Uncharacterized protein</fullName>
    </submittedName>
</protein>
<gene>
    <name evidence="1" type="ORF">JOF56_005519</name>
</gene>
<dbReference type="EMBL" id="JAGINW010000001">
    <property type="protein sequence ID" value="MBP2325134.1"/>
    <property type="molecule type" value="Genomic_DNA"/>
</dbReference>
<organism evidence="1 2">
    <name type="scientific">Kibdelosporangium banguiense</name>
    <dbReference type="NCBI Taxonomy" id="1365924"/>
    <lineage>
        <taxon>Bacteria</taxon>
        <taxon>Bacillati</taxon>
        <taxon>Actinomycetota</taxon>
        <taxon>Actinomycetes</taxon>
        <taxon>Pseudonocardiales</taxon>
        <taxon>Pseudonocardiaceae</taxon>
        <taxon>Kibdelosporangium</taxon>
    </lineage>
</organism>
<proteinExistence type="predicted"/>
<name>A0ABS4TMA8_9PSEU</name>
<comment type="caution">
    <text evidence="1">The sequence shown here is derived from an EMBL/GenBank/DDBJ whole genome shotgun (WGS) entry which is preliminary data.</text>
</comment>
<evidence type="ECO:0000313" key="1">
    <source>
        <dbReference type="EMBL" id="MBP2325134.1"/>
    </source>
</evidence>
<reference evidence="1 2" key="1">
    <citation type="submission" date="2021-03" db="EMBL/GenBank/DDBJ databases">
        <title>Sequencing the genomes of 1000 actinobacteria strains.</title>
        <authorList>
            <person name="Klenk H.-P."/>
        </authorList>
    </citation>
    <scope>NUCLEOTIDE SEQUENCE [LARGE SCALE GENOMIC DNA]</scope>
    <source>
        <strain evidence="1 2">DSM 46670</strain>
    </source>
</reference>
<accession>A0ABS4TMA8</accession>
<dbReference type="RefSeq" id="WP_245378421.1">
    <property type="nucleotide sequence ID" value="NZ_JAGINW010000001.1"/>
</dbReference>